<name>A0A2A5T5Q6_9GAMM</name>
<comment type="caution">
    <text evidence="1">The sequence shown here is derived from an EMBL/GenBank/DDBJ whole genome shotgun (WGS) entry which is preliminary data.</text>
</comment>
<sequence>MKIRSIAKNKNEGMAFSKSSGHRCRGFIFSDMAIETALMVKGIFKLPLRGL</sequence>
<dbReference type="EMBL" id="NBYY01000009">
    <property type="protein sequence ID" value="PCS23494.1"/>
    <property type="molecule type" value="Genomic_DNA"/>
</dbReference>
<dbReference type="AlphaFoldDB" id="A0A2A5T5Q6"/>
<organism evidence="1 2">
    <name type="scientific">Candidatus Enterovibrio escicola</name>
    <dbReference type="NCBI Taxonomy" id="1927127"/>
    <lineage>
        <taxon>Bacteria</taxon>
        <taxon>Pseudomonadati</taxon>
        <taxon>Pseudomonadota</taxon>
        <taxon>Gammaproteobacteria</taxon>
        <taxon>Vibrionales</taxon>
        <taxon>Vibrionaceae</taxon>
        <taxon>Enterovibrio</taxon>
    </lineage>
</organism>
<dbReference type="Proteomes" id="UP000219020">
    <property type="component" value="Unassembled WGS sequence"/>
</dbReference>
<proteinExistence type="predicted"/>
<gene>
    <name evidence="1" type="ORF">BTN49_0462</name>
</gene>
<accession>A0A2A5T5Q6</accession>
<evidence type="ECO:0000313" key="2">
    <source>
        <dbReference type="Proteomes" id="UP000219020"/>
    </source>
</evidence>
<evidence type="ECO:0000313" key="1">
    <source>
        <dbReference type="EMBL" id="PCS23494.1"/>
    </source>
</evidence>
<reference evidence="2" key="1">
    <citation type="submission" date="2017-04" db="EMBL/GenBank/DDBJ databases">
        <title>Genome evolution of the luminous symbionts of deep sea anglerfish.</title>
        <authorList>
            <person name="Hendry T.A."/>
        </authorList>
    </citation>
    <scope>NUCLEOTIDE SEQUENCE [LARGE SCALE GENOMIC DNA]</scope>
</reference>
<protein>
    <submittedName>
        <fullName evidence="1">Mobile element protein</fullName>
    </submittedName>
</protein>
<keyword evidence="2" id="KW-1185">Reference proteome</keyword>